<dbReference type="OrthoDB" id="434193at2759"/>
<dbReference type="AlphaFoldDB" id="A0A813BID2"/>
<name>A0A813BID2_9DINO</name>
<dbReference type="Proteomes" id="UP000601435">
    <property type="component" value="Unassembled WGS sequence"/>
</dbReference>
<reference evidence="1" key="1">
    <citation type="submission" date="2021-02" db="EMBL/GenBank/DDBJ databases">
        <authorList>
            <person name="Dougan E. K."/>
            <person name="Rhodes N."/>
            <person name="Thang M."/>
            <person name="Chan C."/>
        </authorList>
    </citation>
    <scope>NUCLEOTIDE SEQUENCE</scope>
</reference>
<organism evidence="1 2">
    <name type="scientific">Symbiodinium necroappetens</name>
    <dbReference type="NCBI Taxonomy" id="1628268"/>
    <lineage>
        <taxon>Eukaryota</taxon>
        <taxon>Sar</taxon>
        <taxon>Alveolata</taxon>
        <taxon>Dinophyceae</taxon>
        <taxon>Suessiales</taxon>
        <taxon>Symbiodiniaceae</taxon>
        <taxon>Symbiodinium</taxon>
    </lineage>
</organism>
<accession>A0A813BID2</accession>
<protein>
    <submittedName>
        <fullName evidence="1">Uncharacterized protein</fullName>
    </submittedName>
</protein>
<proteinExistence type="predicted"/>
<dbReference type="EMBL" id="CAJNJA010071856">
    <property type="protein sequence ID" value="CAE7905023.1"/>
    <property type="molecule type" value="Genomic_DNA"/>
</dbReference>
<evidence type="ECO:0000313" key="1">
    <source>
        <dbReference type="EMBL" id="CAE7905023.1"/>
    </source>
</evidence>
<feature type="non-terminal residue" evidence="1">
    <location>
        <position position="199"/>
    </location>
</feature>
<sequence>MYNLKHPWTKAVYDAFRSMDDGNMMEEMAFDVAFAMITMDAMSGNSSEFAAAWAAAGGNSQTYNWDSMLVGNYANTLLNSSFEFPTYIRHGSSKNLFENLEDEHVTLGVAMFDHQGHFKDTVPTHHPFKKILTLTYFPQPNMTETVEAPVGNVTMTTQAATAEPFYHLCETAKLVDTKWFALTDNYHIIKAPVSVLMDA</sequence>
<gene>
    <name evidence="1" type="ORF">SNEC2469_LOCUS30608</name>
</gene>
<comment type="caution">
    <text evidence="1">The sequence shown here is derived from an EMBL/GenBank/DDBJ whole genome shotgun (WGS) entry which is preliminary data.</text>
</comment>
<evidence type="ECO:0000313" key="2">
    <source>
        <dbReference type="Proteomes" id="UP000601435"/>
    </source>
</evidence>
<keyword evidence="2" id="KW-1185">Reference proteome</keyword>